<proteinExistence type="predicted"/>
<name>A0ACC0XFX8_9ROSI</name>
<keyword evidence="2" id="KW-1185">Reference proteome</keyword>
<protein>
    <submittedName>
        <fullName evidence="1">Uncharacterized protein</fullName>
    </submittedName>
</protein>
<reference evidence="2" key="1">
    <citation type="journal article" date="2023" name="G3 (Bethesda)">
        <title>Genome assembly and association tests identify interacting loci associated with vigor, precocity, and sex in interspecific pistachio rootstocks.</title>
        <authorList>
            <person name="Palmer W."/>
            <person name="Jacygrad E."/>
            <person name="Sagayaradj S."/>
            <person name="Cavanaugh K."/>
            <person name="Han R."/>
            <person name="Bertier L."/>
            <person name="Beede B."/>
            <person name="Kafkas S."/>
            <person name="Golino D."/>
            <person name="Preece J."/>
            <person name="Michelmore R."/>
        </authorList>
    </citation>
    <scope>NUCLEOTIDE SEQUENCE [LARGE SCALE GENOMIC DNA]</scope>
</reference>
<evidence type="ECO:0000313" key="1">
    <source>
        <dbReference type="EMBL" id="KAJ0017020.1"/>
    </source>
</evidence>
<accession>A0ACC0XFX8</accession>
<comment type="caution">
    <text evidence="1">The sequence shown here is derived from an EMBL/GenBank/DDBJ whole genome shotgun (WGS) entry which is preliminary data.</text>
</comment>
<dbReference type="Proteomes" id="UP001163603">
    <property type="component" value="Chromosome 12"/>
</dbReference>
<gene>
    <name evidence="1" type="ORF">Pint_11428</name>
</gene>
<sequence length="99" mass="11301">MHFFIHLHRCKRLPHSIKQTHIFPHFSHQTNITNPQSSSKILTIIKIQWSTHQGQSSSYIQPQPPSLLLLLPLRLFSFQFLPPSSTAAKSSPNVLVLPV</sequence>
<evidence type="ECO:0000313" key="2">
    <source>
        <dbReference type="Proteomes" id="UP001163603"/>
    </source>
</evidence>
<dbReference type="EMBL" id="CM047747">
    <property type="protein sequence ID" value="KAJ0017020.1"/>
    <property type="molecule type" value="Genomic_DNA"/>
</dbReference>
<organism evidence="1 2">
    <name type="scientific">Pistacia integerrima</name>
    <dbReference type="NCBI Taxonomy" id="434235"/>
    <lineage>
        <taxon>Eukaryota</taxon>
        <taxon>Viridiplantae</taxon>
        <taxon>Streptophyta</taxon>
        <taxon>Embryophyta</taxon>
        <taxon>Tracheophyta</taxon>
        <taxon>Spermatophyta</taxon>
        <taxon>Magnoliopsida</taxon>
        <taxon>eudicotyledons</taxon>
        <taxon>Gunneridae</taxon>
        <taxon>Pentapetalae</taxon>
        <taxon>rosids</taxon>
        <taxon>malvids</taxon>
        <taxon>Sapindales</taxon>
        <taxon>Anacardiaceae</taxon>
        <taxon>Pistacia</taxon>
    </lineage>
</organism>